<keyword evidence="2 4" id="KW-0560">Oxidoreductase</keyword>
<evidence type="ECO:0000313" key="7">
    <source>
        <dbReference type="Proteomes" id="UP000502508"/>
    </source>
</evidence>
<dbReference type="SUPFAM" id="SSF53720">
    <property type="entry name" value="ALDH-like"/>
    <property type="match status" value="1"/>
</dbReference>
<dbReference type="FunFam" id="3.40.309.10:FF:000012">
    <property type="entry name" value="Betaine aldehyde dehydrogenase"/>
    <property type="match status" value="1"/>
</dbReference>
<dbReference type="InterPro" id="IPR016161">
    <property type="entry name" value="Ald_DH/histidinol_DH"/>
</dbReference>
<comment type="similarity">
    <text evidence="1 4">Belongs to the aldehyde dehydrogenase family.</text>
</comment>
<dbReference type="InterPro" id="IPR016163">
    <property type="entry name" value="Ald_DH_C"/>
</dbReference>
<organism evidence="6 7">
    <name type="scientific">Phytohabitans flavus</name>
    <dbReference type="NCBI Taxonomy" id="1076124"/>
    <lineage>
        <taxon>Bacteria</taxon>
        <taxon>Bacillati</taxon>
        <taxon>Actinomycetota</taxon>
        <taxon>Actinomycetes</taxon>
        <taxon>Micromonosporales</taxon>
        <taxon>Micromonosporaceae</taxon>
    </lineage>
</organism>
<dbReference type="GO" id="GO:0016620">
    <property type="term" value="F:oxidoreductase activity, acting on the aldehyde or oxo group of donors, NAD or NADP as acceptor"/>
    <property type="evidence" value="ECO:0007669"/>
    <property type="project" value="InterPro"/>
</dbReference>
<keyword evidence="7" id="KW-1185">Reference proteome</keyword>
<evidence type="ECO:0000256" key="1">
    <source>
        <dbReference type="ARBA" id="ARBA00009986"/>
    </source>
</evidence>
<accession>A0A6F8XVL8</accession>
<evidence type="ECO:0000256" key="2">
    <source>
        <dbReference type="ARBA" id="ARBA00023002"/>
    </source>
</evidence>
<dbReference type="FunFam" id="3.40.605.10:FF:000007">
    <property type="entry name" value="NAD/NADP-dependent betaine aldehyde dehydrogenase"/>
    <property type="match status" value="1"/>
</dbReference>
<dbReference type="KEGG" id="pfla:Pflav_043120"/>
<reference evidence="6 7" key="2">
    <citation type="submission" date="2020-03" db="EMBL/GenBank/DDBJ databases">
        <authorList>
            <person name="Ichikawa N."/>
            <person name="Kimura A."/>
            <person name="Kitahashi Y."/>
            <person name="Uohara A."/>
        </authorList>
    </citation>
    <scope>NUCLEOTIDE SEQUENCE [LARGE SCALE GENOMIC DNA]</scope>
    <source>
        <strain evidence="6 7">NBRC 107702</strain>
    </source>
</reference>
<dbReference type="AlphaFoldDB" id="A0A6F8XVL8"/>
<dbReference type="Gene3D" id="3.40.309.10">
    <property type="entry name" value="Aldehyde Dehydrogenase, Chain A, domain 2"/>
    <property type="match status" value="1"/>
</dbReference>
<feature type="domain" description="Aldehyde dehydrogenase" evidence="5">
    <location>
        <begin position="16"/>
        <end position="471"/>
    </location>
</feature>
<proteinExistence type="inferred from homology"/>
<dbReference type="InterPro" id="IPR029510">
    <property type="entry name" value="Ald_DH_CS_GLU"/>
</dbReference>
<gene>
    <name evidence="6" type="ORF">Pflav_043120</name>
</gene>
<dbReference type="PANTHER" id="PTHR11699">
    <property type="entry name" value="ALDEHYDE DEHYDROGENASE-RELATED"/>
    <property type="match status" value="1"/>
</dbReference>
<dbReference type="Pfam" id="PF00171">
    <property type="entry name" value="Aldedh"/>
    <property type="match status" value="1"/>
</dbReference>
<evidence type="ECO:0000259" key="5">
    <source>
        <dbReference type="Pfam" id="PF00171"/>
    </source>
</evidence>
<evidence type="ECO:0000256" key="4">
    <source>
        <dbReference type="RuleBase" id="RU003345"/>
    </source>
</evidence>
<dbReference type="InterPro" id="IPR015590">
    <property type="entry name" value="Aldehyde_DH_dom"/>
</dbReference>
<evidence type="ECO:0000256" key="3">
    <source>
        <dbReference type="PROSITE-ProRule" id="PRU10007"/>
    </source>
</evidence>
<sequence>MELSVPDGRMFVGGEWVAARGGETIAVLDPATGKVLRHVPRGTAEDVDAAVRAAHEAFPVWRDLGPTRRGELMRAWAAACDAAGAELATTESMEVGRPYKGPSRVGATLTYMAGAADKVLGTTLPTNRTDMLGLTLREPYGVCGCIVPWNTPATLMIGEVAPAIAAGNTVVVKPAEDAPLTCLRLAALAVEAGIPPGVVNVVTGYGPEAGAALPEHPLVRYMAFTGSPETGSAVMRACARNLVPLHLELGGKSPQVVMADADLDRAVPTIVRWLTTNAGQVCFAGTRLLVQRPVRDEVVDRVAEAMRAVRIGPWFENVDMGPLISAKQRERVLGYVAAGLAEGARLVTGGGAPPGAGFFVEPTLFDQVDPGMRIAQEEIFGPVLSAVTFDDAAEALRIANGTRYGLAASVWTANVSTAVRFARGLEAGQVYVNTYGPAGAVGTPFGGYRGSGFGRTGGAETILERTQVKSIVIDGS</sequence>
<dbReference type="RefSeq" id="WP_173037568.1">
    <property type="nucleotide sequence ID" value="NZ_AP022870.1"/>
</dbReference>
<name>A0A6F8XVL8_9ACTN</name>
<dbReference type="PROSITE" id="PS00687">
    <property type="entry name" value="ALDEHYDE_DEHYDR_GLU"/>
    <property type="match status" value="1"/>
</dbReference>
<protein>
    <submittedName>
        <fullName evidence="6">Aldehyde dehydrogenase</fullName>
    </submittedName>
</protein>
<dbReference type="InterPro" id="IPR016162">
    <property type="entry name" value="Ald_DH_N"/>
</dbReference>
<dbReference type="EMBL" id="AP022870">
    <property type="protein sequence ID" value="BCB77902.1"/>
    <property type="molecule type" value="Genomic_DNA"/>
</dbReference>
<evidence type="ECO:0000313" key="6">
    <source>
        <dbReference type="EMBL" id="BCB77902.1"/>
    </source>
</evidence>
<dbReference type="Proteomes" id="UP000502508">
    <property type="component" value="Chromosome"/>
</dbReference>
<dbReference type="Gene3D" id="3.40.605.10">
    <property type="entry name" value="Aldehyde Dehydrogenase, Chain A, domain 1"/>
    <property type="match status" value="1"/>
</dbReference>
<reference evidence="6 7" key="1">
    <citation type="submission" date="2020-03" db="EMBL/GenBank/DDBJ databases">
        <title>Whole genome shotgun sequence of Phytohabitans flavus NBRC 107702.</title>
        <authorList>
            <person name="Komaki H."/>
            <person name="Tamura T."/>
        </authorList>
    </citation>
    <scope>NUCLEOTIDE SEQUENCE [LARGE SCALE GENOMIC DNA]</scope>
    <source>
        <strain evidence="6 7">NBRC 107702</strain>
    </source>
</reference>
<feature type="active site" evidence="3">
    <location>
        <position position="248"/>
    </location>
</feature>